<evidence type="ECO:0000256" key="1">
    <source>
        <dbReference type="ARBA" id="ARBA00001961"/>
    </source>
</evidence>
<comment type="cofactor">
    <cofactor evidence="1 7">
        <name>L-ascorbate</name>
        <dbReference type="ChEBI" id="CHEBI:38290"/>
    </cofactor>
</comment>
<dbReference type="PANTHER" id="PTHR41536">
    <property type="entry name" value="PKHD-TYPE HYDROXYLASE YBIX"/>
    <property type="match status" value="1"/>
</dbReference>
<dbReference type="EMBL" id="QGLF01000003">
    <property type="protein sequence ID" value="PWR20467.1"/>
    <property type="molecule type" value="Genomic_DNA"/>
</dbReference>
<accession>A0A317E068</accession>
<reference evidence="10" key="1">
    <citation type="submission" date="2018-05" db="EMBL/GenBank/DDBJ databases">
        <title>Zavarzinia sp. HR-AS.</title>
        <authorList>
            <person name="Lee Y."/>
            <person name="Jeon C.O."/>
        </authorList>
    </citation>
    <scope>NUCLEOTIDE SEQUENCE [LARGE SCALE GENOMIC DNA]</scope>
    <source>
        <strain evidence="10">DSM 1231</strain>
    </source>
</reference>
<keyword evidence="10" id="KW-1185">Reference proteome</keyword>
<dbReference type="OrthoDB" id="9812472at2"/>
<evidence type="ECO:0000313" key="9">
    <source>
        <dbReference type="EMBL" id="PWR20467.1"/>
    </source>
</evidence>
<gene>
    <name evidence="9" type="ORF">DKG75_10685</name>
</gene>
<dbReference type="InterPro" id="IPR044862">
    <property type="entry name" value="Pro_4_hyd_alph_FE2OG_OXY"/>
</dbReference>
<dbReference type="SMART" id="SM00702">
    <property type="entry name" value="P4Hc"/>
    <property type="match status" value="1"/>
</dbReference>
<feature type="binding site" evidence="7">
    <location>
        <position position="159"/>
    </location>
    <ligand>
        <name>Fe cation</name>
        <dbReference type="ChEBI" id="CHEBI:24875"/>
    </ligand>
</feature>
<dbReference type="PANTHER" id="PTHR41536:SF1">
    <property type="entry name" value="PKHD-TYPE HYDROXYLASE YBIX"/>
    <property type="match status" value="1"/>
</dbReference>
<dbReference type="Pfam" id="PF13640">
    <property type="entry name" value="2OG-FeII_Oxy_3"/>
    <property type="match status" value="1"/>
</dbReference>
<name>A0A317E068_9PROT</name>
<evidence type="ECO:0000256" key="3">
    <source>
        <dbReference type="ARBA" id="ARBA00022896"/>
    </source>
</evidence>
<dbReference type="Gene3D" id="2.60.120.620">
    <property type="entry name" value="q2cbj1_9rhob like domain"/>
    <property type="match status" value="1"/>
</dbReference>
<evidence type="ECO:0000256" key="6">
    <source>
        <dbReference type="ARBA" id="ARBA00023004"/>
    </source>
</evidence>
<keyword evidence="2 7" id="KW-0479">Metal-binding</keyword>
<dbReference type="InterPro" id="IPR006620">
    <property type="entry name" value="Pro_4_hyd_alph"/>
</dbReference>
<protein>
    <submittedName>
        <fullName evidence="9">Fe2+-dependent dioxygenase</fullName>
    </submittedName>
</protein>
<dbReference type="GO" id="GO:0016706">
    <property type="term" value="F:2-oxoglutarate-dependent dioxygenase activity"/>
    <property type="evidence" value="ECO:0007669"/>
    <property type="project" value="UniProtKB-UniRule"/>
</dbReference>
<comment type="cofactor">
    <cofactor evidence="7">
        <name>Fe(2+)</name>
        <dbReference type="ChEBI" id="CHEBI:29033"/>
    </cofactor>
    <text evidence="7">Binds 1 Fe(2+) ion per subunit.</text>
</comment>
<dbReference type="AlphaFoldDB" id="A0A317E068"/>
<dbReference type="GO" id="GO:0006879">
    <property type="term" value="P:intracellular iron ion homeostasis"/>
    <property type="evidence" value="ECO:0007669"/>
    <property type="project" value="TreeGrafter"/>
</dbReference>
<keyword evidence="4 7" id="KW-0223">Dioxygenase</keyword>
<dbReference type="HAMAP" id="MF_00657">
    <property type="entry name" value="Hydroxyl_YbiX"/>
    <property type="match status" value="1"/>
</dbReference>
<dbReference type="RefSeq" id="WP_109921111.1">
    <property type="nucleotide sequence ID" value="NZ_QGLF01000003.1"/>
</dbReference>
<comment type="caution">
    <text evidence="9">The sequence shown here is derived from an EMBL/GenBank/DDBJ whole genome shotgun (WGS) entry which is preliminary data.</text>
</comment>
<feature type="binding site" evidence="7">
    <location>
        <position position="96"/>
    </location>
    <ligand>
        <name>Fe cation</name>
        <dbReference type="ChEBI" id="CHEBI:24875"/>
    </ligand>
</feature>
<keyword evidence="3 7" id="KW-0847">Vitamin C</keyword>
<dbReference type="Proteomes" id="UP000246077">
    <property type="component" value="Unassembled WGS sequence"/>
</dbReference>
<organism evidence="9 10">
    <name type="scientific">Zavarzinia compransoris</name>
    <dbReference type="NCBI Taxonomy" id="1264899"/>
    <lineage>
        <taxon>Bacteria</taxon>
        <taxon>Pseudomonadati</taxon>
        <taxon>Pseudomonadota</taxon>
        <taxon>Alphaproteobacteria</taxon>
        <taxon>Rhodospirillales</taxon>
        <taxon>Zavarziniaceae</taxon>
        <taxon>Zavarzinia</taxon>
    </lineage>
</organism>
<feature type="binding site" evidence="7">
    <location>
        <position position="169"/>
    </location>
    <ligand>
        <name>2-oxoglutarate</name>
        <dbReference type="ChEBI" id="CHEBI:16810"/>
    </ligand>
</feature>
<keyword evidence="6 7" id="KW-0408">Iron</keyword>
<proteinExistence type="inferred from homology"/>
<sequence>MLVEIANVLTPDEVRHCRALLDRADWRDGRHTAGELAARVKANQQLGADDPLGRQLGDFILERLPRAERFIAAALPLKVVPPRFNRYADAGTYGDHVDNAVFSIPGTSHRVRSDLSATLFFSDPGEYDGGDLVIRGETGAHRVKLPAGHMVLYGGNTVHHVTPVTRGARLAAFFWVQSLIRENDRRQIMLDLDDAIRALRTDAPDHAAVTPLTGVYHNLLRQWADT</sequence>
<dbReference type="GO" id="GO:0006974">
    <property type="term" value="P:DNA damage response"/>
    <property type="evidence" value="ECO:0007669"/>
    <property type="project" value="TreeGrafter"/>
</dbReference>
<evidence type="ECO:0000259" key="8">
    <source>
        <dbReference type="PROSITE" id="PS51471"/>
    </source>
</evidence>
<dbReference type="Pfam" id="PF18331">
    <property type="entry name" value="PKHD_C"/>
    <property type="match status" value="1"/>
</dbReference>
<dbReference type="GO" id="GO:0031418">
    <property type="term" value="F:L-ascorbic acid binding"/>
    <property type="evidence" value="ECO:0007669"/>
    <property type="project" value="UniProtKB-KW"/>
</dbReference>
<evidence type="ECO:0000256" key="5">
    <source>
        <dbReference type="ARBA" id="ARBA00023002"/>
    </source>
</evidence>
<dbReference type="PROSITE" id="PS51471">
    <property type="entry name" value="FE2OG_OXY"/>
    <property type="match status" value="1"/>
</dbReference>
<dbReference type="InterPro" id="IPR041097">
    <property type="entry name" value="PKHD_C"/>
</dbReference>
<dbReference type="NCBIfam" id="NF003975">
    <property type="entry name" value="PRK05467.1-4"/>
    <property type="match status" value="1"/>
</dbReference>
<feature type="binding site" evidence="7">
    <location>
        <position position="98"/>
    </location>
    <ligand>
        <name>Fe cation</name>
        <dbReference type="ChEBI" id="CHEBI:24875"/>
    </ligand>
</feature>
<evidence type="ECO:0000313" key="10">
    <source>
        <dbReference type="Proteomes" id="UP000246077"/>
    </source>
</evidence>
<dbReference type="InterPro" id="IPR023550">
    <property type="entry name" value="PKHD_hydroxylase"/>
</dbReference>
<dbReference type="Gene3D" id="4.10.860.20">
    <property type="entry name" value="Rabenosyn, Rab binding domain"/>
    <property type="match status" value="1"/>
</dbReference>
<keyword evidence="5 7" id="KW-0560">Oxidoreductase</keyword>
<evidence type="ECO:0000256" key="2">
    <source>
        <dbReference type="ARBA" id="ARBA00022723"/>
    </source>
</evidence>
<evidence type="ECO:0000256" key="7">
    <source>
        <dbReference type="HAMAP-Rule" id="MF_00657"/>
    </source>
</evidence>
<feature type="domain" description="Fe2OG dioxygenase" evidence="8">
    <location>
        <begin position="78"/>
        <end position="178"/>
    </location>
</feature>
<dbReference type="InterPro" id="IPR005123">
    <property type="entry name" value="Oxoglu/Fe-dep_dioxygenase_dom"/>
</dbReference>
<dbReference type="GO" id="GO:0005506">
    <property type="term" value="F:iron ion binding"/>
    <property type="evidence" value="ECO:0007669"/>
    <property type="project" value="UniProtKB-UniRule"/>
</dbReference>
<evidence type="ECO:0000256" key="4">
    <source>
        <dbReference type="ARBA" id="ARBA00022964"/>
    </source>
</evidence>
<dbReference type="NCBIfam" id="NF003974">
    <property type="entry name" value="PRK05467.1-3"/>
    <property type="match status" value="1"/>
</dbReference>